<protein>
    <submittedName>
        <fullName evidence="5">ABC transporter substrate-binding protein</fullName>
    </submittedName>
</protein>
<sequence>MKKKLASVLLCAVMAASMLTGCGNADNATATTPATDNKTDAAATTEAAEKTAEAAGSVYYLNFKPEVDEVWQKLAQEYTEETGVPVKVVTAASGTYEQTLMSEIANKEAPTLFQINGPIGYQNWKDYCADLKDTDLYSWLMDKSLAITGEDGGVYGIPYVVEGYGIIYNDAIMQKYFALDGAKAASMDEINNFAKLKEVVEDMQAKKDELGIEGVFASTSLTPGEDWRWQTHLANIPVYYEFKDKGITDTDNLEFTYSDNFKNIFDLYINNSCTAPGLLGSKSVDDSMAEFALGQAAMVQNGNWGWSQINGVDGNTVKAEDVKFLPIYTGVEGEENQGLCTGTENFFCINKEASAEDQAASIAFVEWLFSSETGKAAVTNDLGFIAPFNTFSDDEKPTDPLAQEVLRYMADTSKTSVSWNFTSFPSQQFKDDFGAALLEYASGSIDWDAVKTKVVDEWAAEKAATAAN</sequence>
<dbReference type="Pfam" id="PF13416">
    <property type="entry name" value="SBP_bac_8"/>
    <property type="match status" value="1"/>
</dbReference>
<dbReference type="RefSeq" id="WP_227733671.1">
    <property type="nucleotide sequence ID" value="NZ_JAJEPV010000038.1"/>
</dbReference>
<evidence type="ECO:0000256" key="3">
    <source>
        <dbReference type="ARBA" id="ARBA00022729"/>
    </source>
</evidence>
<evidence type="ECO:0000313" key="6">
    <source>
        <dbReference type="Proteomes" id="UP001197795"/>
    </source>
</evidence>
<dbReference type="InterPro" id="IPR050490">
    <property type="entry name" value="Bact_solute-bd_prot1"/>
</dbReference>
<dbReference type="PANTHER" id="PTHR43649:SF34">
    <property type="entry name" value="ABC TRANSPORTER PERIPLASMIC-BINDING PROTEIN YCJN-RELATED"/>
    <property type="match status" value="1"/>
</dbReference>
<dbReference type="SUPFAM" id="SSF53850">
    <property type="entry name" value="Periplasmic binding protein-like II"/>
    <property type="match status" value="1"/>
</dbReference>
<organism evidence="5 6">
    <name type="scientific">Waltera acetigignens</name>
    <dbReference type="NCBI Taxonomy" id="2981769"/>
    <lineage>
        <taxon>Bacteria</taxon>
        <taxon>Bacillati</taxon>
        <taxon>Bacillota</taxon>
        <taxon>Clostridia</taxon>
        <taxon>Lachnospirales</taxon>
        <taxon>Lachnospiraceae</taxon>
        <taxon>Waltera</taxon>
    </lineage>
</organism>
<keyword evidence="6" id="KW-1185">Reference proteome</keyword>
<dbReference type="InterPro" id="IPR006059">
    <property type="entry name" value="SBP"/>
</dbReference>
<dbReference type="Proteomes" id="UP001197795">
    <property type="component" value="Unassembled WGS sequence"/>
</dbReference>
<proteinExistence type="inferred from homology"/>
<dbReference type="EMBL" id="JAJEPV010000038">
    <property type="protein sequence ID" value="MCC2120623.1"/>
    <property type="molecule type" value="Genomic_DNA"/>
</dbReference>
<name>A0AAE3A3T7_9FIRM</name>
<evidence type="ECO:0000256" key="4">
    <source>
        <dbReference type="SAM" id="SignalP"/>
    </source>
</evidence>
<comment type="caution">
    <text evidence="5">The sequence shown here is derived from an EMBL/GenBank/DDBJ whole genome shotgun (WGS) entry which is preliminary data.</text>
</comment>
<evidence type="ECO:0000256" key="2">
    <source>
        <dbReference type="ARBA" id="ARBA00022448"/>
    </source>
</evidence>
<dbReference type="PANTHER" id="PTHR43649">
    <property type="entry name" value="ARABINOSE-BINDING PROTEIN-RELATED"/>
    <property type="match status" value="1"/>
</dbReference>
<keyword evidence="2" id="KW-0813">Transport</keyword>
<reference evidence="5 6" key="1">
    <citation type="submission" date="2021-10" db="EMBL/GenBank/DDBJ databases">
        <title>Anaerobic single-cell dispensing facilitates the cultivation of human gut bacteria.</title>
        <authorList>
            <person name="Afrizal A."/>
        </authorList>
    </citation>
    <scope>NUCLEOTIDE SEQUENCE [LARGE SCALE GENOMIC DNA]</scope>
    <source>
        <strain evidence="5 6">CLA-AA-H273</strain>
    </source>
</reference>
<evidence type="ECO:0000256" key="1">
    <source>
        <dbReference type="ARBA" id="ARBA00008520"/>
    </source>
</evidence>
<dbReference type="Gene3D" id="3.40.190.10">
    <property type="entry name" value="Periplasmic binding protein-like II"/>
    <property type="match status" value="1"/>
</dbReference>
<evidence type="ECO:0000313" key="5">
    <source>
        <dbReference type="EMBL" id="MCC2120623.1"/>
    </source>
</evidence>
<dbReference type="AlphaFoldDB" id="A0AAE3A3T7"/>
<accession>A0AAE3A3T7</accession>
<dbReference type="PROSITE" id="PS51257">
    <property type="entry name" value="PROKAR_LIPOPROTEIN"/>
    <property type="match status" value="1"/>
</dbReference>
<feature type="signal peptide" evidence="4">
    <location>
        <begin position="1"/>
        <end position="25"/>
    </location>
</feature>
<comment type="similarity">
    <text evidence="1">Belongs to the bacterial solute-binding protein 1 family.</text>
</comment>
<gene>
    <name evidence="5" type="ORF">LKD75_13680</name>
</gene>
<keyword evidence="3 4" id="KW-0732">Signal</keyword>
<feature type="chain" id="PRO_5041912243" evidence="4">
    <location>
        <begin position="26"/>
        <end position="468"/>
    </location>
</feature>